<evidence type="ECO:0000256" key="2">
    <source>
        <dbReference type="ARBA" id="ARBA00022597"/>
    </source>
</evidence>
<dbReference type="InterPro" id="IPR003188">
    <property type="entry name" value="PTS_IIA_lac/cel"/>
</dbReference>
<accession>B4U445</accession>
<dbReference type="KEGG" id="sez:Sez_1428"/>
<dbReference type="AlphaFoldDB" id="B4U445"/>
<evidence type="ECO:0000313" key="9">
    <source>
        <dbReference type="Proteomes" id="UP000001873"/>
    </source>
</evidence>
<keyword evidence="1" id="KW-0813">Transport</keyword>
<evidence type="ECO:0000256" key="5">
    <source>
        <dbReference type="PIRSR" id="PIRSR000699-1"/>
    </source>
</evidence>
<proteinExistence type="predicted"/>
<dbReference type="PROSITE" id="PS51095">
    <property type="entry name" value="PTS_EIIA_TYPE_3"/>
    <property type="match status" value="1"/>
</dbReference>
<evidence type="ECO:0000256" key="4">
    <source>
        <dbReference type="ARBA" id="ARBA00022683"/>
    </source>
</evidence>
<dbReference type="PIRSF" id="PIRSF000699">
    <property type="entry name" value="PTS_IILac_III"/>
    <property type="match status" value="1"/>
</dbReference>
<organism evidence="8 9">
    <name type="scientific">Streptococcus equi subsp. zooepidemicus (strain MGCS10565)</name>
    <dbReference type="NCBI Taxonomy" id="552526"/>
    <lineage>
        <taxon>Bacteria</taxon>
        <taxon>Bacillati</taxon>
        <taxon>Bacillota</taxon>
        <taxon>Bacilli</taxon>
        <taxon>Lactobacillales</taxon>
        <taxon>Streptococcaceae</taxon>
        <taxon>Streptococcus</taxon>
    </lineage>
</organism>
<name>B4U445_STREM</name>
<gene>
    <name evidence="8" type="primary">celA</name>
    <name evidence="8" type="ordered locus">Sez_1428</name>
</gene>
<evidence type="ECO:0000256" key="6">
    <source>
        <dbReference type="PIRSR" id="PIRSR000699-2"/>
    </source>
</evidence>
<comment type="cofactor">
    <cofactor evidence="6">
        <name>Mg(2+)</name>
        <dbReference type="ChEBI" id="CHEBI:18420"/>
    </cofactor>
    <text evidence="6">Binds 1 Mg(2+) ion per trimer.</text>
</comment>
<evidence type="ECO:0000313" key="8">
    <source>
        <dbReference type="EMBL" id="ACG62762.1"/>
    </source>
</evidence>
<sequence length="113" mass="12306">MVVMEDKQLETIMGLIMHGGSAKSLAMEAIAFAKKGELNQAKDSLKQADEALVQAHHSQTDMLTQEARGNATPISLLLVHGQDHLMTSITFVDLARELVSIYERLTSQGGNND</sequence>
<protein>
    <submittedName>
        <fullName evidence="8">Cellobiose-specific PTS IIA CelA</fullName>
    </submittedName>
</protein>
<feature type="modified residue" description="Phosphohistidine; by HPr" evidence="7">
    <location>
        <position position="80"/>
    </location>
</feature>
<dbReference type="SUPFAM" id="SSF46973">
    <property type="entry name" value="Enzyme IIa from lactose specific PTS, IIa-lac"/>
    <property type="match status" value="1"/>
</dbReference>
<dbReference type="GO" id="GO:0016740">
    <property type="term" value="F:transferase activity"/>
    <property type="evidence" value="ECO:0007669"/>
    <property type="project" value="UniProtKB-KW"/>
</dbReference>
<keyword evidence="6" id="KW-0479">Metal-binding</keyword>
<dbReference type="HOGENOM" id="CLU_152490_1_0_9"/>
<evidence type="ECO:0000256" key="3">
    <source>
        <dbReference type="ARBA" id="ARBA00022679"/>
    </source>
</evidence>
<reference evidence="8 9" key="1">
    <citation type="journal article" date="2008" name="PLoS ONE">
        <title>Genome sequence of a lancefield group C Streptococcus zooepidemicus strain causing epidemic nephritis: new information about an old disease.</title>
        <authorList>
            <person name="Beres S.B."/>
            <person name="Sesso R."/>
            <person name="Pinto S.W.L."/>
            <person name="Hoe N.P."/>
            <person name="Porcella S.F."/>
            <person name="Deleo F.R."/>
            <person name="Musser J.M."/>
        </authorList>
    </citation>
    <scope>NUCLEOTIDE SEQUENCE [LARGE SCALE GENOMIC DNA]</scope>
    <source>
        <strain evidence="8 9">MGCS10565</strain>
    </source>
</reference>
<dbReference type="GO" id="GO:0009401">
    <property type="term" value="P:phosphoenolpyruvate-dependent sugar phosphotransferase system"/>
    <property type="evidence" value="ECO:0007669"/>
    <property type="project" value="UniProtKB-KW"/>
</dbReference>
<dbReference type="GO" id="GO:0046872">
    <property type="term" value="F:metal ion binding"/>
    <property type="evidence" value="ECO:0007669"/>
    <property type="project" value="UniProtKB-KW"/>
</dbReference>
<feature type="active site" description="Tele-phosphohistidine intermediate" evidence="5">
    <location>
        <position position="80"/>
    </location>
</feature>
<dbReference type="EMBL" id="CP001129">
    <property type="protein sequence ID" value="ACG62762.1"/>
    <property type="molecule type" value="Genomic_DNA"/>
</dbReference>
<keyword evidence="3" id="KW-0808">Transferase</keyword>
<dbReference type="Proteomes" id="UP000001873">
    <property type="component" value="Chromosome"/>
</dbReference>
<dbReference type="Gene3D" id="1.20.58.80">
    <property type="entry name" value="Phosphotransferase system, lactose/cellobiose-type IIA subunit"/>
    <property type="match status" value="1"/>
</dbReference>
<evidence type="ECO:0000256" key="7">
    <source>
        <dbReference type="PROSITE-ProRule" id="PRU00418"/>
    </source>
</evidence>
<keyword evidence="6" id="KW-0460">Magnesium</keyword>
<feature type="binding site" evidence="6">
    <location>
        <position position="83"/>
    </location>
    <ligand>
        <name>Mg(2+)</name>
        <dbReference type="ChEBI" id="CHEBI:18420"/>
        <note>ligand shared between all trimeric partners</note>
    </ligand>
</feature>
<dbReference type="PANTHER" id="PTHR34382">
    <property type="entry name" value="PTS SYSTEM N,N'-DIACETYLCHITOBIOSE-SPECIFIC EIIA COMPONENT"/>
    <property type="match status" value="1"/>
</dbReference>
<evidence type="ECO:0000256" key="1">
    <source>
        <dbReference type="ARBA" id="ARBA00022448"/>
    </source>
</evidence>
<dbReference type="InterPro" id="IPR036542">
    <property type="entry name" value="PTS_IIA_lac/cel_sf"/>
</dbReference>
<dbReference type="Pfam" id="PF02255">
    <property type="entry name" value="PTS_IIA"/>
    <property type="match status" value="1"/>
</dbReference>
<dbReference type="PANTHER" id="PTHR34382:SF7">
    <property type="entry name" value="PTS SYSTEM N,N'-DIACETYLCHITOBIOSE-SPECIFIC EIIA COMPONENT"/>
    <property type="match status" value="1"/>
</dbReference>
<keyword evidence="2" id="KW-0762">Sugar transport</keyword>
<keyword evidence="4" id="KW-0598">Phosphotransferase system</keyword>
<dbReference type="CDD" id="cd00215">
    <property type="entry name" value="PTS_IIA_lac"/>
    <property type="match status" value="1"/>
</dbReference>